<accession>A0ABV8A2C2</accession>
<organism evidence="1 2">
    <name type="scientific">Deinococcus antarcticus</name>
    <dbReference type="NCBI Taxonomy" id="1298767"/>
    <lineage>
        <taxon>Bacteria</taxon>
        <taxon>Thermotogati</taxon>
        <taxon>Deinococcota</taxon>
        <taxon>Deinococci</taxon>
        <taxon>Deinococcales</taxon>
        <taxon>Deinococcaceae</taxon>
        <taxon>Deinococcus</taxon>
    </lineage>
</organism>
<evidence type="ECO:0000313" key="1">
    <source>
        <dbReference type="EMBL" id="MFC3859385.1"/>
    </source>
</evidence>
<proteinExistence type="predicted"/>
<dbReference type="EMBL" id="JBHRZF010000011">
    <property type="protein sequence ID" value="MFC3859385.1"/>
    <property type="molecule type" value="Genomic_DNA"/>
</dbReference>
<name>A0ABV8A2C2_9DEIO</name>
<evidence type="ECO:0000313" key="2">
    <source>
        <dbReference type="Proteomes" id="UP001595748"/>
    </source>
</evidence>
<protein>
    <submittedName>
        <fullName evidence="1">Uncharacterized protein</fullName>
    </submittedName>
</protein>
<keyword evidence="2" id="KW-1185">Reference proteome</keyword>
<dbReference type="RefSeq" id="WP_380075551.1">
    <property type="nucleotide sequence ID" value="NZ_JBHRZF010000011.1"/>
</dbReference>
<comment type="caution">
    <text evidence="1">The sequence shown here is derived from an EMBL/GenBank/DDBJ whole genome shotgun (WGS) entry which is preliminary data.</text>
</comment>
<dbReference type="Proteomes" id="UP001595748">
    <property type="component" value="Unassembled WGS sequence"/>
</dbReference>
<reference evidence="2" key="1">
    <citation type="journal article" date="2019" name="Int. J. Syst. Evol. Microbiol.">
        <title>The Global Catalogue of Microorganisms (GCM) 10K type strain sequencing project: providing services to taxonomists for standard genome sequencing and annotation.</title>
        <authorList>
            <consortium name="The Broad Institute Genomics Platform"/>
            <consortium name="The Broad Institute Genome Sequencing Center for Infectious Disease"/>
            <person name="Wu L."/>
            <person name="Ma J."/>
        </authorList>
    </citation>
    <scope>NUCLEOTIDE SEQUENCE [LARGE SCALE GENOMIC DNA]</scope>
    <source>
        <strain evidence="2">CCTCC AB 2013263</strain>
    </source>
</reference>
<sequence>MNHTTDGAVALRLRPSTVKSLVVYNSIADCEHIHGHGGRTTVRWLDPQ</sequence>
<gene>
    <name evidence="1" type="ORF">ACFOPQ_01170</name>
</gene>